<gene>
    <name evidence="2" type="ORF">Tci_031539</name>
</gene>
<evidence type="ECO:0000313" key="2">
    <source>
        <dbReference type="EMBL" id="GEU59561.1"/>
    </source>
</evidence>
<evidence type="ECO:0008006" key="3">
    <source>
        <dbReference type="Google" id="ProtNLM"/>
    </source>
</evidence>
<comment type="caution">
    <text evidence="2">The sequence shown here is derived from an EMBL/GenBank/DDBJ whole genome shotgun (WGS) entry which is preliminary data.</text>
</comment>
<dbReference type="EMBL" id="BKCJ010004192">
    <property type="protein sequence ID" value="GEU59561.1"/>
    <property type="molecule type" value="Genomic_DNA"/>
</dbReference>
<proteinExistence type="predicted"/>
<evidence type="ECO:0000256" key="1">
    <source>
        <dbReference type="SAM" id="MobiDB-lite"/>
    </source>
</evidence>
<feature type="region of interest" description="Disordered" evidence="1">
    <location>
        <begin position="89"/>
        <end position="155"/>
    </location>
</feature>
<protein>
    <recommendedName>
        <fullName evidence="3">MAK10-like protein</fullName>
    </recommendedName>
</protein>
<organism evidence="2">
    <name type="scientific">Tanacetum cinerariifolium</name>
    <name type="common">Dalmatian daisy</name>
    <name type="synonym">Chrysanthemum cinerariifolium</name>
    <dbReference type="NCBI Taxonomy" id="118510"/>
    <lineage>
        <taxon>Eukaryota</taxon>
        <taxon>Viridiplantae</taxon>
        <taxon>Streptophyta</taxon>
        <taxon>Embryophyta</taxon>
        <taxon>Tracheophyta</taxon>
        <taxon>Spermatophyta</taxon>
        <taxon>Magnoliopsida</taxon>
        <taxon>eudicotyledons</taxon>
        <taxon>Gunneridae</taxon>
        <taxon>Pentapetalae</taxon>
        <taxon>asterids</taxon>
        <taxon>campanulids</taxon>
        <taxon>Asterales</taxon>
        <taxon>Asteraceae</taxon>
        <taxon>Asteroideae</taxon>
        <taxon>Anthemideae</taxon>
        <taxon>Anthemidinae</taxon>
        <taxon>Tanacetum</taxon>
    </lineage>
</organism>
<dbReference type="AlphaFoldDB" id="A0A6L2LCR2"/>
<sequence length="438" mass="50199">MGFVELDLYWDQMANRSRRIGRTMVTDRGKDWLDQAIEALDAPGPLSEALDHTTGPLSEAVLQRVSILEKNVKELKQVDHTTIIVESIRSQRKHDGQDEDLTAGLNQGKDKKRPRKDTQPSKKSSASKEVSKGNTSPKTSKSGKLVTVEEPDKEHVHDMSLDVEENIVNKMVYNLLKGTCQSSIELEYNMEECYKALSDQLDWTNPKGDRCPFNLSKPLPLKGRPGHLTVTSEYFFNNDLEYLKSTKTERNYTMSITKTKAGRYESQLNRFLQHDVYSTLKILRLVSVKVNKLHGYGYLEEIVHKLFHLDGDVIVDLAMALRIFTRSLIIKKRVKDVQLGVESYQKKLNITRTRKDFPTISAKEPYTPSVDLQGVVYEDLRNQKRLMRADELYKFSNETLSLFVTLFTTGYSTFDLDTTETCQEESCLPQIRDAQALW</sequence>
<accession>A0A6L2LCR2</accession>
<name>A0A6L2LCR2_TANCI</name>
<reference evidence="2" key="1">
    <citation type="journal article" date="2019" name="Sci. Rep.">
        <title>Draft genome of Tanacetum cinerariifolium, the natural source of mosquito coil.</title>
        <authorList>
            <person name="Yamashiro T."/>
            <person name="Shiraishi A."/>
            <person name="Satake H."/>
            <person name="Nakayama K."/>
        </authorList>
    </citation>
    <scope>NUCLEOTIDE SEQUENCE</scope>
</reference>
<feature type="compositionally biased region" description="Polar residues" evidence="1">
    <location>
        <begin position="133"/>
        <end position="142"/>
    </location>
</feature>